<sequence>MSYFSLVNLVLFFAVLPCIFFYHPFIMTVVLCVWVYLFRKYVVWDIFMLRISCKMAFWLFLVSELIVFLTIIFCCFWYIKGSSLAISYPLGIPILETYLLIMSSFFISAFHSNLASVNGRIFVYLSLVCSLLFIFFAVDEFLNSVVNSLCDPYYASCFMLVGLHLSHVILGSFGLYELLGFRLSSFVRWKNNMLIVYWHFVDYIWLLVYLVVYIVHL</sequence>
<reference evidence="11" key="1">
    <citation type="journal article" date="2020" name="Emerg. Infect. Dis.">
        <title>Multihost Transmission of Schistosoma mansoni in Senegal, 2015-2018.</title>
        <authorList>
            <person name="Catalano S."/>
            <person name="Leger E."/>
            <person name="Fall C.B."/>
            <person name="Borlase A."/>
            <person name="Diop S.D."/>
            <person name="Berger D."/>
            <person name="Webster B.L."/>
            <person name="Faye B."/>
            <person name="Diouf N.D."/>
            <person name="Rollinson D."/>
            <person name="Sene M."/>
            <person name="Ba K."/>
            <person name="Webster J.P."/>
        </authorList>
    </citation>
    <scope>NUCLEOTIDE SEQUENCE</scope>
    <source>
        <strain evidence="11">E56_hsDJ</strain>
    </source>
</reference>
<evidence type="ECO:0000256" key="3">
    <source>
        <dbReference type="ARBA" id="ARBA00015944"/>
    </source>
</evidence>
<dbReference type="EMBL" id="MN593382">
    <property type="protein sequence ID" value="QIJ31425.1"/>
    <property type="molecule type" value="Genomic_DNA"/>
</dbReference>
<evidence type="ECO:0000256" key="8">
    <source>
        <dbReference type="RuleBase" id="RU003375"/>
    </source>
</evidence>
<feature type="transmembrane region" description="Helical" evidence="9">
    <location>
        <begin position="6"/>
        <end position="37"/>
    </location>
</feature>
<feature type="domain" description="Heme-copper oxidase subunit III family profile" evidence="10">
    <location>
        <begin position="1"/>
        <end position="217"/>
    </location>
</feature>
<keyword evidence="4" id="KW-1003">Cell membrane</keyword>
<dbReference type="AlphaFoldDB" id="A0A6G7MAG7"/>
<proteinExistence type="inferred from homology"/>
<dbReference type="GO" id="GO:0005886">
    <property type="term" value="C:plasma membrane"/>
    <property type="evidence" value="ECO:0007669"/>
    <property type="project" value="UniProtKB-SubCell"/>
</dbReference>
<keyword evidence="5 8" id="KW-0812">Transmembrane</keyword>
<dbReference type="SUPFAM" id="SSF81452">
    <property type="entry name" value="Cytochrome c oxidase subunit III-like"/>
    <property type="match status" value="1"/>
</dbReference>
<feature type="transmembrane region" description="Helical" evidence="9">
    <location>
        <begin position="85"/>
        <end position="109"/>
    </location>
</feature>
<dbReference type="InterPro" id="IPR035973">
    <property type="entry name" value="Cyt_c_oxidase_su3-like_sf"/>
</dbReference>
<protein>
    <recommendedName>
        <fullName evidence="3 8">Cytochrome c oxidase subunit 3</fullName>
    </recommendedName>
</protein>
<keyword evidence="6 9" id="KW-1133">Transmembrane helix</keyword>
<gene>
    <name evidence="11" type="primary">cox3</name>
</gene>
<dbReference type="InterPro" id="IPR024791">
    <property type="entry name" value="Cyt_c/ubiquinol_Oxase_su3"/>
</dbReference>
<name>A0A6G7MAG7_SCHMA</name>
<comment type="similarity">
    <text evidence="2 8">Belongs to the cytochrome c oxidase subunit 3 family.</text>
</comment>
<keyword evidence="8 11" id="KW-0496">Mitochondrion</keyword>
<evidence type="ECO:0000256" key="4">
    <source>
        <dbReference type="ARBA" id="ARBA00022475"/>
    </source>
</evidence>
<dbReference type="GO" id="GO:0004129">
    <property type="term" value="F:cytochrome-c oxidase activity"/>
    <property type="evidence" value="ECO:0007669"/>
    <property type="project" value="InterPro"/>
</dbReference>
<feature type="transmembrane region" description="Helical" evidence="9">
    <location>
        <begin position="57"/>
        <end position="79"/>
    </location>
</feature>
<evidence type="ECO:0000256" key="7">
    <source>
        <dbReference type="ARBA" id="ARBA00023136"/>
    </source>
</evidence>
<evidence type="ECO:0000256" key="2">
    <source>
        <dbReference type="ARBA" id="ARBA00010581"/>
    </source>
</evidence>
<dbReference type="PANTHER" id="PTHR11403">
    <property type="entry name" value="CYTOCHROME C OXIDASE SUBUNIT III"/>
    <property type="match status" value="1"/>
</dbReference>
<dbReference type="GO" id="GO:0019646">
    <property type="term" value="P:aerobic electron transport chain"/>
    <property type="evidence" value="ECO:0007669"/>
    <property type="project" value="InterPro"/>
</dbReference>
<accession>A0A6G7MAG7</accession>
<dbReference type="Gene3D" id="1.20.120.80">
    <property type="entry name" value="Cytochrome c oxidase, subunit III, four-helix bundle"/>
    <property type="match status" value="1"/>
</dbReference>
<dbReference type="InterPro" id="IPR013833">
    <property type="entry name" value="Cyt_c_oxidase_su3_a-hlx"/>
</dbReference>
<dbReference type="Pfam" id="PF00510">
    <property type="entry name" value="COX3"/>
    <property type="match status" value="1"/>
</dbReference>
<geneLocation type="mitochondrion" evidence="11"/>
<organism evidence="11">
    <name type="scientific">Schistosoma mansoni</name>
    <name type="common">Blood fluke</name>
    <dbReference type="NCBI Taxonomy" id="6183"/>
    <lineage>
        <taxon>Eukaryota</taxon>
        <taxon>Metazoa</taxon>
        <taxon>Spiralia</taxon>
        <taxon>Lophotrochozoa</taxon>
        <taxon>Platyhelminthes</taxon>
        <taxon>Trematoda</taxon>
        <taxon>Digenea</taxon>
        <taxon>Strigeidida</taxon>
        <taxon>Schistosomatoidea</taxon>
        <taxon>Schistosomatidae</taxon>
        <taxon>Schistosoma</taxon>
    </lineage>
</organism>
<evidence type="ECO:0000259" key="10">
    <source>
        <dbReference type="PROSITE" id="PS50253"/>
    </source>
</evidence>
<feature type="transmembrane region" description="Helical" evidence="9">
    <location>
        <begin position="153"/>
        <end position="176"/>
    </location>
</feature>
<evidence type="ECO:0000256" key="6">
    <source>
        <dbReference type="ARBA" id="ARBA00022989"/>
    </source>
</evidence>
<feature type="transmembrane region" description="Helical" evidence="9">
    <location>
        <begin position="196"/>
        <end position="215"/>
    </location>
</feature>
<evidence type="ECO:0000256" key="1">
    <source>
        <dbReference type="ARBA" id="ARBA00004651"/>
    </source>
</evidence>
<evidence type="ECO:0000313" key="11">
    <source>
        <dbReference type="EMBL" id="QIJ31425.1"/>
    </source>
</evidence>
<evidence type="ECO:0000256" key="9">
    <source>
        <dbReference type="SAM" id="Phobius"/>
    </source>
</evidence>
<dbReference type="CDD" id="cd00386">
    <property type="entry name" value="Heme_Cu_Oxidase_III_like"/>
    <property type="match status" value="1"/>
</dbReference>
<dbReference type="PANTHER" id="PTHR11403:SF2">
    <property type="entry name" value="CYTOCHROME BO(3) UBIQUINOL OXIDASE SUBUNIT 3"/>
    <property type="match status" value="1"/>
</dbReference>
<evidence type="ECO:0000256" key="5">
    <source>
        <dbReference type="ARBA" id="ARBA00022692"/>
    </source>
</evidence>
<dbReference type="InterPro" id="IPR000298">
    <property type="entry name" value="Cyt_c_oxidase-like_su3"/>
</dbReference>
<comment type="subcellular location">
    <subcellularLocation>
        <location evidence="1">Cell membrane</location>
        <topology evidence="1">Multi-pass membrane protein</topology>
    </subcellularLocation>
</comment>
<comment type="function">
    <text evidence="8">Component of the cytochrome c oxidase, the last enzyme in the mitochondrial electron transport chain which drives oxidative phosphorylation. The respiratory chain contains 3 multisubunit complexes succinate dehydrogenase (complex II, CII), ubiquinol-cytochrome c oxidoreductase (cytochrome b-c1 complex, complex III, CIII) and cytochrome c oxidase (complex IV, CIV), that cooperate to transfer electrons derived from NADH and succinate to molecular oxygen, creating an electrochemical gradient over the inner membrane that drives transmembrane transport and the ATP synthase. Cytochrome c oxidase is the component of the respiratory chain that catalyzes the reduction of oxygen to water. Electrons originating from reduced cytochrome c in the intermembrane space (IMS) are transferred via the dinuclear copper A center (CU(A)) of subunit 2 and heme A of subunit 1 to the active site in subunit 1, a binuclear center (BNC) formed by heme A3 and copper B (CU(B)). The BNC reduces molecular oxygen to 2 water molecules using 4 electrons from cytochrome c in the IMS and 4 protons from the mitochondrial matrix.</text>
</comment>
<dbReference type="PROSITE" id="PS50253">
    <property type="entry name" value="COX3"/>
    <property type="match status" value="1"/>
</dbReference>
<feature type="transmembrane region" description="Helical" evidence="9">
    <location>
        <begin position="121"/>
        <end position="138"/>
    </location>
</feature>
<keyword evidence="7 9" id="KW-0472">Membrane</keyword>